<dbReference type="SUPFAM" id="SSF55729">
    <property type="entry name" value="Acyl-CoA N-acyltransferases (Nat)"/>
    <property type="match status" value="1"/>
</dbReference>
<feature type="domain" description="PHD-type" evidence="8">
    <location>
        <begin position="277"/>
        <end position="322"/>
    </location>
</feature>
<dbReference type="PANTHER" id="PTHR47025:SF2">
    <property type="entry name" value="AUTOIMMUNE REGULATOR"/>
    <property type="match status" value="1"/>
</dbReference>
<keyword evidence="4" id="KW-0862">Zinc</keyword>
<dbReference type="PROSITE" id="PS01359">
    <property type="entry name" value="ZF_PHD_1"/>
    <property type="match status" value="1"/>
</dbReference>
<feature type="compositionally biased region" description="Basic and acidic residues" evidence="7">
    <location>
        <begin position="1"/>
        <end position="19"/>
    </location>
</feature>
<feature type="compositionally biased region" description="Polar residues" evidence="7">
    <location>
        <begin position="1095"/>
        <end position="1105"/>
    </location>
</feature>
<dbReference type="InterPro" id="IPR056511">
    <property type="entry name" value="IDM1_C"/>
</dbReference>
<feature type="region of interest" description="Disordered" evidence="7">
    <location>
        <begin position="1437"/>
        <end position="1613"/>
    </location>
</feature>
<dbReference type="InterPro" id="IPR013083">
    <property type="entry name" value="Znf_RING/FYVE/PHD"/>
</dbReference>
<reference evidence="10 11" key="1">
    <citation type="submission" date="2024-06" db="EMBL/GenBank/DDBJ databases">
        <authorList>
            <person name="Kraege A."/>
            <person name="Thomma B."/>
        </authorList>
    </citation>
    <scope>NUCLEOTIDE SEQUENCE [LARGE SCALE GENOMIC DNA]</scope>
</reference>
<dbReference type="SUPFAM" id="SSF57903">
    <property type="entry name" value="FYVE/PHD zinc finger"/>
    <property type="match status" value="2"/>
</dbReference>
<dbReference type="SMART" id="SM00249">
    <property type="entry name" value="PHD"/>
    <property type="match status" value="2"/>
</dbReference>
<comment type="subcellular location">
    <subcellularLocation>
        <location evidence="1">Nucleus</location>
    </subcellularLocation>
</comment>
<evidence type="ECO:0000256" key="3">
    <source>
        <dbReference type="ARBA" id="ARBA00022771"/>
    </source>
</evidence>
<feature type="compositionally biased region" description="Basic residues" evidence="7">
    <location>
        <begin position="1274"/>
        <end position="1286"/>
    </location>
</feature>
<accession>A0ABP1G6Y9</accession>
<feature type="region of interest" description="Disordered" evidence="7">
    <location>
        <begin position="910"/>
        <end position="1300"/>
    </location>
</feature>
<feature type="compositionally biased region" description="Low complexity" evidence="7">
    <location>
        <begin position="1085"/>
        <end position="1094"/>
    </location>
</feature>
<feature type="compositionally biased region" description="Low complexity" evidence="7">
    <location>
        <begin position="912"/>
        <end position="926"/>
    </location>
</feature>
<dbReference type="InterPro" id="IPR000182">
    <property type="entry name" value="GNAT_dom"/>
</dbReference>
<dbReference type="CDD" id="cd15567">
    <property type="entry name" value="PHD4_NSD"/>
    <property type="match status" value="1"/>
</dbReference>
<dbReference type="EMBL" id="CAXHTA020000012">
    <property type="protein sequence ID" value="CAL5225557.1"/>
    <property type="molecule type" value="Genomic_DNA"/>
</dbReference>
<feature type="compositionally biased region" description="Polar residues" evidence="7">
    <location>
        <begin position="1398"/>
        <end position="1411"/>
    </location>
</feature>
<feature type="compositionally biased region" description="Low complexity" evidence="7">
    <location>
        <begin position="1020"/>
        <end position="1033"/>
    </location>
</feature>
<keyword evidence="2" id="KW-0479">Metal-binding</keyword>
<evidence type="ECO:0000259" key="9">
    <source>
        <dbReference type="PROSITE" id="PS51186"/>
    </source>
</evidence>
<dbReference type="InterPro" id="IPR011011">
    <property type="entry name" value="Znf_FYVE_PHD"/>
</dbReference>
<dbReference type="Pfam" id="PF23209">
    <property type="entry name" value="IDM1_C"/>
    <property type="match status" value="1"/>
</dbReference>
<feature type="region of interest" description="Disordered" evidence="7">
    <location>
        <begin position="89"/>
        <end position="126"/>
    </location>
</feature>
<evidence type="ECO:0000256" key="5">
    <source>
        <dbReference type="ARBA" id="ARBA00023242"/>
    </source>
</evidence>
<feature type="compositionally biased region" description="Polar residues" evidence="7">
    <location>
        <begin position="1180"/>
        <end position="1198"/>
    </location>
</feature>
<gene>
    <name evidence="10" type="primary">g8393</name>
    <name evidence="10" type="ORF">VP750_LOCUS7216</name>
</gene>
<feature type="compositionally biased region" description="Polar residues" evidence="7">
    <location>
        <begin position="940"/>
        <end position="955"/>
    </location>
</feature>
<dbReference type="PROSITE" id="PS50016">
    <property type="entry name" value="ZF_PHD_2"/>
    <property type="match status" value="1"/>
</dbReference>
<sequence length="1613" mass="168194">MDDNTPEIKEPAEAGEKPPAEAADADCNGHAAPDAAPEQPPDSEAKDGEALLTSGRKHRTAALQAAEVIALQAEQSELADLIDEEEAEGLEPVRGPFDPLTSQVAKGPRTIRKRNPEGGHAGGFGTSQLLRERSGLGPNEEIQVAPQQNEELKAELVLKAAAVRDIMGFASERGIALREVLKGGVLSGQPVYFQSRHGPILNKGTLTQEGQIACECKQCRPGGVVKTPSVSCSEFEEHAGSRERRPAESIYLECIAISLKEFCNLVNAEERCEDRHAAACAVCGDGGDLLCCDACPTAVHPACMGLETIPEGEWFCQACTERGCVPKAKQISPIKKQKPKVEKPIARSASKGAGAPKKSSGPAKKSALSFGPVKSRPATGRVHMAAPAQRAVSGARRERNSNKHKRLFLPGEPGGLIDGQPVAYITSQGEELLKGSVRIDPDPAGTSGILCACCDAVISCSQFESHAGRGSRRAPYDNIFTADGLSLRKVASMMPSDEAEAPLEYQKGPIGAIADRRSRGKMEPELIHVAGEAANQGGCVLCNSPDFLRGGFGDRTMIICDQCEREFHIGCLAEHGRAKLTELPDGAWFCSPDCHRIAGKMRSNVSSVPVPLDDKYSWQILRGKDGTHATAWALRAAQDILTESFDPIVELTTGADLMMAMVYAQELGDWDYSGMYTAVLKFKGKAVCAAVFRVFGPQMAEVPLVATRMEARRQGHARVLMDAFEKYFASLGVAAVCLPSAQETIVTWTAGFGFQHMTEERLAATRSELHVLVFPGTELLYKPLNPAPQEIVPGAETYPMRIAKPSQQENKGAATAAAADDAEAASEGVAGAERPQQTPEERAAAMAAAEKAVAPLASEDASMPAGADLPQICPAPAQARPVENGVLDNGTIAEHAEVSSPRALDELESIKEVAQAEPAPAESAPALQNGPVDTVVPETDSAQPLQDVTVPSSAPENPAAGQPDEAGVPIVVAAEADTAEAKPEVEAERAASSAGADLESRKRSRPADDAAPEQAPPEQAPAAEEAPAASEPAASDEEASRKKRKVVAAVEKVPDVAEGVSAQEVPEQSAQAAEPKMQKKRKAASADLDAVQAAGTASTTPESQPSKSLSRRSLRSNHALQDTAAAGGALDSVSKPAPAAEAKPETANAKAKAKPRRRGAAAELAALGQADVMPTDSPRHSNGQQPASRRALRSQTLEPDQAATPRAGQLASARQPASKRALRSQSSMPKDGVLSREGSRAGTAAASPEEGGMPLGSGQPGPGSLPGSAAVQRLLRRSMSPRRRTRSNAQEHLAAADAAAGQSLPCVQAASSGQLFNDKVAAVDQVLPEEQSLSGKAAGAEEKAEPILDPATDAAAVDPETVVLPAPVDVPVSHEAMSLTQDKPDSSQPGGKQERTQDPTNLPLQDSAANDKQSKKARRSSGLREILSLALELGASAGGSAVPVTWDGSADTRRASRAKPAQMLASPPPAASAAQAAKAEEAAKAGTPAGAAKVGGAGKNKQPPQTASKGNGEKAAAAANSVKKATKAPKQAPAKAPEAAKPKPAVKAAQRKSSTPVVKEKQKADKAASAKKGSHAKDAKTKPAPIKVTPPPSSAKRRQKDPPAQSSKKRKLK</sequence>
<name>A0ABP1G6Y9_9CHLO</name>
<feature type="compositionally biased region" description="Low complexity" evidence="7">
    <location>
        <begin position="348"/>
        <end position="367"/>
    </location>
</feature>
<evidence type="ECO:0000259" key="8">
    <source>
        <dbReference type="PROSITE" id="PS50016"/>
    </source>
</evidence>
<feature type="compositionally biased region" description="Low complexity" evidence="7">
    <location>
        <begin position="812"/>
        <end position="833"/>
    </location>
</feature>
<feature type="compositionally biased region" description="Low complexity" evidence="7">
    <location>
        <begin position="1507"/>
        <end position="1548"/>
    </location>
</feature>
<dbReference type="InterPro" id="IPR019787">
    <property type="entry name" value="Znf_PHD-finger"/>
</dbReference>
<feature type="compositionally biased region" description="Basic and acidic residues" evidence="7">
    <location>
        <begin position="1558"/>
        <end position="1568"/>
    </location>
</feature>
<dbReference type="Gene3D" id="3.30.40.10">
    <property type="entry name" value="Zinc/RING finger domain, C3HC4 (zinc finger)"/>
    <property type="match status" value="2"/>
</dbReference>
<feature type="compositionally biased region" description="Basic and acidic residues" evidence="7">
    <location>
        <begin position="998"/>
        <end position="1008"/>
    </location>
</feature>
<evidence type="ECO:0000256" key="1">
    <source>
        <dbReference type="ARBA" id="ARBA00004123"/>
    </source>
</evidence>
<feature type="compositionally biased region" description="Basic and acidic residues" evidence="7">
    <location>
        <begin position="979"/>
        <end position="989"/>
    </location>
</feature>
<evidence type="ECO:0000313" key="10">
    <source>
        <dbReference type="EMBL" id="CAL5225557.1"/>
    </source>
</evidence>
<proteinExistence type="predicted"/>
<dbReference type="InterPro" id="IPR001965">
    <property type="entry name" value="Znf_PHD"/>
</dbReference>
<protein>
    <submittedName>
        <fullName evidence="10">G8393 protein</fullName>
    </submittedName>
</protein>
<feature type="region of interest" description="Disordered" evidence="7">
    <location>
        <begin position="806"/>
        <end position="851"/>
    </location>
</feature>
<dbReference type="Proteomes" id="UP001497392">
    <property type="component" value="Unassembled WGS sequence"/>
</dbReference>
<dbReference type="InterPro" id="IPR032308">
    <property type="entry name" value="TDBD"/>
</dbReference>
<dbReference type="PROSITE" id="PS51186">
    <property type="entry name" value="GNAT"/>
    <property type="match status" value="1"/>
</dbReference>
<evidence type="ECO:0000256" key="7">
    <source>
        <dbReference type="SAM" id="MobiDB-lite"/>
    </source>
</evidence>
<evidence type="ECO:0000313" key="11">
    <source>
        <dbReference type="Proteomes" id="UP001497392"/>
    </source>
</evidence>
<feature type="compositionally biased region" description="Low complexity" evidence="7">
    <location>
        <begin position="1135"/>
        <end position="1150"/>
    </location>
</feature>
<dbReference type="Pfam" id="PF16135">
    <property type="entry name" value="TDBD"/>
    <property type="match status" value="2"/>
</dbReference>
<comment type="caution">
    <text evidence="10">The sequence shown here is derived from an EMBL/GenBank/DDBJ whole genome shotgun (WGS) entry which is preliminary data.</text>
</comment>
<keyword evidence="3 6" id="KW-0863">Zinc-finger</keyword>
<dbReference type="PANTHER" id="PTHR47025">
    <property type="entry name" value="AUTOIMMUNE REGULATOR"/>
    <property type="match status" value="1"/>
</dbReference>
<dbReference type="Pfam" id="PF00628">
    <property type="entry name" value="PHD"/>
    <property type="match status" value="2"/>
</dbReference>
<feature type="domain" description="N-acetyltransferase" evidence="9">
    <location>
        <begin position="635"/>
        <end position="785"/>
    </location>
</feature>
<dbReference type="InterPro" id="IPR016181">
    <property type="entry name" value="Acyl_CoA_acyltransferase"/>
</dbReference>
<evidence type="ECO:0000256" key="2">
    <source>
        <dbReference type="ARBA" id="ARBA00022723"/>
    </source>
</evidence>
<evidence type="ECO:0000256" key="4">
    <source>
        <dbReference type="ARBA" id="ARBA00022833"/>
    </source>
</evidence>
<keyword evidence="11" id="KW-1185">Reference proteome</keyword>
<feature type="compositionally biased region" description="Polar residues" evidence="7">
    <location>
        <begin position="1378"/>
        <end position="1390"/>
    </location>
</feature>
<feature type="compositionally biased region" description="Low complexity" evidence="7">
    <location>
        <begin position="1161"/>
        <end position="1170"/>
    </location>
</feature>
<organism evidence="10 11">
    <name type="scientific">Coccomyxa viridis</name>
    <dbReference type="NCBI Taxonomy" id="1274662"/>
    <lineage>
        <taxon>Eukaryota</taxon>
        <taxon>Viridiplantae</taxon>
        <taxon>Chlorophyta</taxon>
        <taxon>core chlorophytes</taxon>
        <taxon>Trebouxiophyceae</taxon>
        <taxon>Trebouxiophyceae incertae sedis</taxon>
        <taxon>Coccomyxaceae</taxon>
        <taxon>Coccomyxa</taxon>
    </lineage>
</organism>
<keyword evidence="5" id="KW-0539">Nucleus</keyword>
<dbReference type="InterPro" id="IPR019786">
    <property type="entry name" value="Zinc_finger_PHD-type_CS"/>
</dbReference>
<feature type="compositionally biased region" description="Low complexity" evidence="7">
    <location>
        <begin position="1460"/>
        <end position="1477"/>
    </location>
</feature>
<dbReference type="Gene3D" id="3.40.630.30">
    <property type="match status" value="1"/>
</dbReference>
<feature type="region of interest" description="Disordered" evidence="7">
    <location>
        <begin position="1330"/>
        <end position="1422"/>
    </location>
</feature>
<feature type="region of interest" description="Disordered" evidence="7">
    <location>
        <begin position="1"/>
        <end position="59"/>
    </location>
</feature>
<evidence type="ECO:0000256" key="6">
    <source>
        <dbReference type="PROSITE-ProRule" id="PRU00146"/>
    </source>
</evidence>
<feature type="region of interest" description="Disordered" evidence="7">
    <location>
        <begin position="331"/>
        <end position="401"/>
    </location>
</feature>